<gene>
    <name evidence="2" type="ORF">MCOR_50386</name>
</gene>
<protein>
    <submittedName>
        <fullName evidence="2">Uncharacterized protein</fullName>
    </submittedName>
</protein>
<evidence type="ECO:0000256" key="1">
    <source>
        <dbReference type="SAM" id="MobiDB-lite"/>
    </source>
</evidence>
<feature type="compositionally biased region" description="Polar residues" evidence="1">
    <location>
        <begin position="243"/>
        <end position="284"/>
    </location>
</feature>
<feature type="region of interest" description="Disordered" evidence="1">
    <location>
        <begin position="163"/>
        <end position="191"/>
    </location>
</feature>
<sequence>MCNINQYYAVLDRPQVPRLANSHYHSPCSTKSGNVTMKPQLYEGDEDLNEYLAQFEILAEINCWNYATKSLYLVGSLKGGAKALLNELDKESRKDYNSLVKLFDNRYDSAEKSELFRAKPHNRLRGKEGADLRQRLRESNPKSIHEAETLAVRLETLKLAEKQKGSMVRQADSVHTDNNKASTELNNDKGKDFKSFRHEKFDFKKEVVSFTRDIKGMSQNQPDRNRQGGGNQQRNYQNVQRGHFNNQNKNFGHGNRNFNQRKNNFGHNRQNQPNLYQHGNQLRSDSGVGARPNSGRSACSLVRGLASYDCTIKQRAGRSNNNNEALSRRPCYNKECPHCARAEMNYEICSTHKETDSFKVENYINDNVTIRESCKIVQDLSAYQQSITKPSISCSNENMRTNMTSDESCHKSLEDRNLTQHVKDATHKRGHILDLLITNKDSQILKGVPNVQRPNIGDAQGNLVCDHFSVIATLACQKPKNMRKDISLRMCKENDMAERKKDIVDSFSCSVIDSSVEQLVEHYKGNLSNIFDKHAPVTIKSVILRPNTEWYSDDLKAAKRDKRKAERKWRDSKLEVHHQIFKEKCRTVGKLLCIAKETYYSSKIENCGNDHKQLFKLTKHLMGKQQQTPLPSSSSDLKLSNSFADFFVNKVVTIRDGLRDQKVVKGDNMAFLQADVEFTGTPLLAIKNPTNDEIRTIIQKAPNKSCELDSIPSNLLKQCSDVVVPLISDIVNASFDEKIVPKDFKQAFVRPLLKKPGLDSKIYKNYRPVSNLPFISKTLEKVVDKRLDVHLDSNSLCDPLQSAYRPRHSTETALARVHHDINAALDKQSSVVLKPIGEICRRDGMTYHCYADDTQVYMIIKPLDNWMNYFSKLELCLSDISSWMSTNMLKLNQDKTELIIFTPKHLKASVPNLQLKVGNNVISSVS</sequence>
<keyword evidence="3" id="KW-1185">Reference proteome</keyword>
<feature type="region of interest" description="Disordered" evidence="1">
    <location>
        <begin position="212"/>
        <end position="294"/>
    </location>
</feature>
<dbReference type="EMBL" id="CACVKT020008820">
    <property type="protein sequence ID" value="CAC5417912.1"/>
    <property type="molecule type" value="Genomic_DNA"/>
</dbReference>
<dbReference type="Proteomes" id="UP000507470">
    <property type="component" value="Unassembled WGS sequence"/>
</dbReference>
<evidence type="ECO:0000313" key="3">
    <source>
        <dbReference type="Proteomes" id="UP000507470"/>
    </source>
</evidence>
<dbReference type="OrthoDB" id="10066052at2759"/>
<feature type="compositionally biased region" description="Low complexity" evidence="1">
    <location>
        <begin position="232"/>
        <end position="242"/>
    </location>
</feature>
<accession>A0A6J8EDZ9</accession>
<name>A0A6J8EDZ9_MYTCO</name>
<proteinExistence type="predicted"/>
<dbReference type="PANTHER" id="PTHR46670:SF3">
    <property type="entry name" value="ENDONUCLEASE_EXONUCLEASE_PHOSPHATASE DOMAIN-CONTAINING PROTEIN"/>
    <property type="match status" value="1"/>
</dbReference>
<reference evidence="2 3" key="1">
    <citation type="submission" date="2020-06" db="EMBL/GenBank/DDBJ databases">
        <authorList>
            <person name="Li R."/>
            <person name="Bekaert M."/>
        </authorList>
    </citation>
    <scope>NUCLEOTIDE SEQUENCE [LARGE SCALE GENOMIC DNA]</scope>
    <source>
        <strain evidence="3">wild</strain>
    </source>
</reference>
<dbReference type="PANTHER" id="PTHR46670">
    <property type="entry name" value="ENDO/EXONUCLEASE/PHOSPHATASE DOMAIN-CONTAINING PROTEIN"/>
    <property type="match status" value="1"/>
</dbReference>
<dbReference type="AlphaFoldDB" id="A0A6J8EDZ9"/>
<organism evidence="2 3">
    <name type="scientific">Mytilus coruscus</name>
    <name type="common">Sea mussel</name>
    <dbReference type="NCBI Taxonomy" id="42192"/>
    <lineage>
        <taxon>Eukaryota</taxon>
        <taxon>Metazoa</taxon>
        <taxon>Spiralia</taxon>
        <taxon>Lophotrochozoa</taxon>
        <taxon>Mollusca</taxon>
        <taxon>Bivalvia</taxon>
        <taxon>Autobranchia</taxon>
        <taxon>Pteriomorphia</taxon>
        <taxon>Mytilida</taxon>
        <taxon>Mytiloidea</taxon>
        <taxon>Mytilidae</taxon>
        <taxon>Mytilinae</taxon>
        <taxon>Mytilus</taxon>
    </lineage>
</organism>
<evidence type="ECO:0000313" key="2">
    <source>
        <dbReference type="EMBL" id="CAC5417912.1"/>
    </source>
</evidence>